<evidence type="ECO:0000313" key="1">
    <source>
        <dbReference type="EMBL" id="RNA32207.1"/>
    </source>
</evidence>
<accession>A0A3M7S978</accession>
<dbReference type="EMBL" id="REGN01001830">
    <property type="protein sequence ID" value="RNA32207.1"/>
    <property type="molecule type" value="Genomic_DNA"/>
</dbReference>
<reference evidence="1 2" key="1">
    <citation type="journal article" date="2018" name="Sci. Rep.">
        <title>Genomic signatures of local adaptation to the degree of environmental predictability in rotifers.</title>
        <authorList>
            <person name="Franch-Gras L."/>
            <person name="Hahn C."/>
            <person name="Garcia-Roger E.M."/>
            <person name="Carmona M.J."/>
            <person name="Serra M."/>
            <person name="Gomez A."/>
        </authorList>
    </citation>
    <scope>NUCLEOTIDE SEQUENCE [LARGE SCALE GENOMIC DNA]</scope>
    <source>
        <strain evidence="1">HYR1</strain>
    </source>
</reference>
<protein>
    <submittedName>
        <fullName evidence="1">Uncharacterized protein</fullName>
    </submittedName>
</protein>
<proteinExistence type="predicted"/>
<organism evidence="1 2">
    <name type="scientific">Brachionus plicatilis</name>
    <name type="common">Marine rotifer</name>
    <name type="synonym">Brachionus muelleri</name>
    <dbReference type="NCBI Taxonomy" id="10195"/>
    <lineage>
        <taxon>Eukaryota</taxon>
        <taxon>Metazoa</taxon>
        <taxon>Spiralia</taxon>
        <taxon>Gnathifera</taxon>
        <taxon>Rotifera</taxon>
        <taxon>Eurotatoria</taxon>
        <taxon>Monogononta</taxon>
        <taxon>Pseudotrocha</taxon>
        <taxon>Ploima</taxon>
        <taxon>Brachionidae</taxon>
        <taxon>Brachionus</taxon>
    </lineage>
</organism>
<keyword evidence="2" id="KW-1185">Reference proteome</keyword>
<dbReference type="AlphaFoldDB" id="A0A3M7S978"/>
<name>A0A3M7S978_BRAPC</name>
<sequence>MVHKIIKSKDNFLKIVCLSLHTKIELNCEKENVKTLKKIYFLQNNCFKLNNSILTLLHQLN</sequence>
<dbReference type="Proteomes" id="UP000276133">
    <property type="component" value="Unassembled WGS sequence"/>
</dbReference>
<gene>
    <name evidence="1" type="ORF">BpHYR1_054143</name>
</gene>
<comment type="caution">
    <text evidence="1">The sequence shown here is derived from an EMBL/GenBank/DDBJ whole genome shotgun (WGS) entry which is preliminary data.</text>
</comment>
<evidence type="ECO:0000313" key="2">
    <source>
        <dbReference type="Proteomes" id="UP000276133"/>
    </source>
</evidence>